<keyword evidence="1" id="KW-0812">Transmembrane</keyword>
<dbReference type="EMBL" id="HACG01028474">
    <property type="protein sequence ID" value="CEK75339.1"/>
    <property type="molecule type" value="Transcribed_RNA"/>
</dbReference>
<reference evidence="2" key="1">
    <citation type="submission" date="2014-12" db="EMBL/GenBank/DDBJ databases">
        <title>Insight into the proteome of Arion vulgaris.</title>
        <authorList>
            <person name="Aradska J."/>
            <person name="Bulat T."/>
            <person name="Smidak R."/>
            <person name="Sarate P."/>
            <person name="Gangsoo J."/>
            <person name="Sialana F."/>
            <person name="Bilban M."/>
            <person name="Lubec G."/>
        </authorList>
    </citation>
    <scope>NUCLEOTIDE SEQUENCE</scope>
    <source>
        <tissue evidence="2">Skin</tissue>
    </source>
</reference>
<evidence type="ECO:0000313" key="2">
    <source>
        <dbReference type="EMBL" id="CEK75339.1"/>
    </source>
</evidence>
<feature type="transmembrane region" description="Helical" evidence="1">
    <location>
        <begin position="69"/>
        <end position="90"/>
    </location>
</feature>
<dbReference type="AlphaFoldDB" id="A0A0B7A317"/>
<evidence type="ECO:0000256" key="1">
    <source>
        <dbReference type="SAM" id="Phobius"/>
    </source>
</evidence>
<sequence length="170" mass="18707">WCQTTKCNETGEVFTFAVPAVQYMYTVSDLKASVKYSFTVQPVSYKDVGDEVRPWKVAVPVESDTSTPLLPVLVGVFVPLVFILMVAFMYRKCQQSMARTKKLELASREFFTLENSVPQGPAPHPPGIPHSPSSSSLAVRLLSLKSITSISSSDSECDLETVSPQITNQN</sequence>
<protein>
    <submittedName>
        <fullName evidence="2">Uncharacterized protein</fullName>
    </submittedName>
</protein>
<keyword evidence="1" id="KW-1133">Transmembrane helix</keyword>
<gene>
    <name evidence="2" type="primary">ORF95055</name>
</gene>
<proteinExistence type="predicted"/>
<feature type="non-terminal residue" evidence="2">
    <location>
        <position position="170"/>
    </location>
</feature>
<keyword evidence="1" id="KW-0472">Membrane</keyword>
<accession>A0A0B7A317</accession>
<organism evidence="2">
    <name type="scientific">Arion vulgaris</name>
    <dbReference type="NCBI Taxonomy" id="1028688"/>
    <lineage>
        <taxon>Eukaryota</taxon>
        <taxon>Metazoa</taxon>
        <taxon>Spiralia</taxon>
        <taxon>Lophotrochozoa</taxon>
        <taxon>Mollusca</taxon>
        <taxon>Gastropoda</taxon>
        <taxon>Heterobranchia</taxon>
        <taxon>Euthyneura</taxon>
        <taxon>Panpulmonata</taxon>
        <taxon>Eupulmonata</taxon>
        <taxon>Stylommatophora</taxon>
        <taxon>Helicina</taxon>
        <taxon>Arionoidea</taxon>
        <taxon>Arionidae</taxon>
        <taxon>Arion</taxon>
    </lineage>
</organism>
<feature type="non-terminal residue" evidence="2">
    <location>
        <position position="1"/>
    </location>
</feature>
<name>A0A0B7A317_9EUPU</name>